<name>A0A0F9NVM6_9ZZZZ</name>
<proteinExistence type="predicted"/>
<reference evidence="1" key="1">
    <citation type="journal article" date="2015" name="Nature">
        <title>Complex archaea that bridge the gap between prokaryotes and eukaryotes.</title>
        <authorList>
            <person name="Spang A."/>
            <person name="Saw J.H."/>
            <person name="Jorgensen S.L."/>
            <person name="Zaremba-Niedzwiedzka K."/>
            <person name="Martijn J."/>
            <person name="Lind A.E."/>
            <person name="van Eijk R."/>
            <person name="Schleper C."/>
            <person name="Guy L."/>
            <person name="Ettema T.J."/>
        </authorList>
    </citation>
    <scope>NUCLEOTIDE SEQUENCE</scope>
</reference>
<dbReference type="AlphaFoldDB" id="A0A0F9NVM6"/>
<gene>
    <name evidence="1" type="ORF">LCGC14_1290270</name>
</gene>
<dbReference type="EMBL" id="LAZR01007431">
    <property type="protein sequence ID" value="KKM85317.1"/>
    <property type="molecule type" value="Genomic_DNA"/>
</dbReference>
<evidence type="ECO:0000313" key="1">
    <source>
        <dbReference type="EMBL" id="KKM85317.1"/>
    </source>
</evidence>
<protein>
    <submittedName>
        <fullName evidence="1">Uncharacterized protein</fullName>
    </submittedName>
</protein>
<comment type="caution">
    <text evidence="1">The sequence shown here is derived from an EMBL/GenBank/DDBJ whole genome shotgun (WGS) entry which is preliminary data.</text>
</comment>
<sequence length="94" mass="10955">MRVIYFDLVVSEFLGDQLYRIGKSSQRLMVSIPMVRNWIYSGKIKTLRTIGGEHRIPEALGFSNELVKLISQENLIEMKFISSFLFNELIDLQE</sequence>
<accession>A0A0F9NVM6</accession>
<organism evidence="1">
    <name type="scientific">marine sediment metagenome</name>
    <dbReference type="NCBI Taxonomy" id="412755"/>
    <lineage>
        <taxon>unclassified sequences</taxon>
        <taxon>metagenomes</taxon>
        <taxon>ecological metagenomes</taxon>
    </lineage>
</organism>